<name>E8R883_DESM0</name>
<dbReference type="Proteomes" id="UP000001068">
    <property type="component" value="Chromosome"/>
</dbReference>
<gene>
    <name evidence="3" type="ordered locus">Desmu_0390</name>
</gene>
<reference evidence="3 4" key="2">
    <citation type="journal article" date="2011" name="Stand. Genomic Sci.">
        <title>Complete genome sequence of Desulfurococcus mucosus type strain (O7/1).</title>
        <authorList>
            <person name="Wirth R."/>
            <person name="Chertkov O."/>
            <person name="Held B."/>
            <person name="Lapidus A."/>
            <person name="Nolan M."/>
            <person name="Lucas S."/>
            <person name="Hammon N."/>
            <person name="Deshpande S."/>
            <person name="Cheng J.F."/>
            <person name="Tapia R."/>
            <person name="Han C."/>
            <person name="Goodwin L."/>
            <person name="Pitluck S."/>
            <person name="Liolios K."/>
            <person name="Ioanna P."/>
            <person name="Ivanova N."/>
            <person name="Mavromatis K."/>
            <person name="Mikhailova N."/>
            <person name="Pati A."/>
            <person name="Chen A."/>
            <person name="Palaniappan K."/>
            <person name="Land M."/>
            <person name="Hauser L."/>
            <person name="Chang Y.J."/>
            <person name="Jeffries C.D."/>
            <person name="Bilek Y."/>
            <person name="Hader T."/>
            <person name="Rohde M."/>
            <person name="Spring S."/>
            <person name="Sikorski J."/>
            <person name="Goker M."/>
            <person name="Woyke T."/>
            <person name="Bristow J."/>
            <person name="Eisen J.A."/>
            <person name="Markowitz V."/>
            <person name="Hugenholtz P."/>
            <person name="Kyrpides N.C."/>
            <person name="Klenk H.P."/>
        </authorList>
    </citation>
    <scope>NUCLEOTIDE SEQUENCE [LARGE SCALE GENOMIC DNA]</scope>
    <source>
        <strain evidence="4">ATCC 35584 / DSM 2162 / JCM 9187 / O7/1</strain>
    </source>
</reference>
<accession>E8R883</accession>
<dbReference type="PANTHER" id="PTHR13451:SF0">
    <property type="entry name" value="CROSSOVER JUNCTION ENDONUCLEASE MUS81"/>
    <property type="match status" value="1"/>
</dbReference>
<dbReference type="GeneID" id="10153083"/>
<dbReference type="GO" id="GO:0003677">
    <property type="term" value="F:DNA binding"/>
    <property type="evidence" value="ECO:0007669"/>
    <property type="project" value="InterPro"/>
</dbReference>
<dbReference type="RefSeq" id="WP_013561931.1">
    <property type="nucleotide sequence ID" value="NC_014961.1"/>
</dbReference>
<dbReference type="SMART" id="SM00891">
    <property type="entry name" value="ERCC4"/>
    <property type="match status" value="1"/>
</dbReference>
<dbReference type="STRING" id="765177.Desmu_0390"/>
<dbReference type="InterPro" id="IPR033309">
    <property type="entry name" value="Mus81"/>
</dbReference>
<proteinExistence type="predicted"/>
<keyword evidence="1" id="KW-0378">Hydrolase</keyword>
<dbReference type="GO" id="GO:0008821">
    <property type="term" value="F:crossover junction DNA endonuclease activity"/>
    <property type="evidence" value="ECO:0007669"/>
    <property type="project" value="InterPro"/>
</dbReference>
<evidence type="ECO:0000313" key="3">
    <source>
        <dbReference type="EMBL" id="ADV64709.1"/>
    </source>
</evidence>
<protein>
    <submittedName>
        <fullName evidence="3">ERCC4 domain protein</fullName>
    </submittedName>
</protein>
<dbReference type="EMBL" id="CP002363">
    <property type="protein sequence ID" value="ADV64709.1"/>
    <property type="molecule type" value="Genomic_DNA"/>
</dbReference>
<dbReference type="SUPFAM" id="SSF47781">
    <property type="entry name" value="RuvA domain 2-like"/>
    <property type="match status" value="1"/>
</dbReference>
<dbReference type="SUPFAM" id="SSF52980">
    <property type="entry name" value="Restriction endonuclease-like"/>
    <property type="match status" value="1"/>
</dbReference>
<sequence length="241" mass="27335" precursor="true">MGVRLLLPVDVVIDSREDSKHPEFREAFTREGLKTAVRELPAGDFLLMAPEGRRSILVERKSVDDLANSIRDNRIWEQSSMLLEEARRDGHQPLILVEGCLSILEKQRGWRIQSVLRVLDTLILDMGIPVLNTPGKDATIAWIIAKARSLGRTEEKRVFRMRTERKPMDINERILYVAEGVIGPVLARKLLERFKTLRNLANASKHDLLSVEGIGEKRAEEIYLLFNTPWRGSGDESGSDG</sequence>
<dbReference type="eggNOG" id="arCOG04206">
    <property type="taxonomic scope" value="Archaea"/>
</dbReference>
<reference evidence="4" key="1">
    <citation type="submission" date="2010-11" db="EMBL/GenBank/DDBJ databases">
        <title>The complete genome of Desulfurococcus mucosus DSM 2162.</title>
        <authorList>
            <consortium name="US DOE Joint Genome Institute (JGI-PGF)"/>
            <person name="Lucas S."/>
            <person name="Copeland A."/>
            <person name="Lapidus A."/>
            <person name="Bruce D."/>
            <person name="Goodwin L."/>
            <person name="Pitluck S."/>
            <person name="Kyrpides N."/>
            <person name="Mavromatis K."/>
            <person name="Pagani I."/>
            <person name="Ivanova N."/>
            <person name="Ovchinnikova G."/>
            <person name="Chertkov O."/>
            <person name="Held B."/>
            <person name="Brettin T."/>
            <person name="Detter J.C."/>
            <person name="Tapia R."/>
            <person name="Han C."/>
            <person name="Land M."/>
            <person name="Hauser L."/>
            <person name="Markowitz V."/>
            <person name="Cheng J.-F."/>
            <person name="Hugenholtz P."/>
            <person name="Woyke T."/>
            <person name="Wu D."/>
            <person name="Wirth R."/>
            <person name="Bilek Y."/>
            <person name="Hader T."/>
            <person name="Klenk H.-P."/>
            <person name="Eisen J.A."/>
        </authorList>
    </citation>
    <scope>NUCLEOTIDE SEQUENCE [LARGE SCALE GENOMIC DNA]</scope>
    <source>
        <strain evidence="4">ATCC 35584 / DSM 2162 / JCM 9187 / O7/1</strain>
    </source>
</reference>
<dbReference type="GO" id="GO:0048476">
    <property type="term" value="C:Holliday junction resolvase complex"/>
    <property type="evidence" value="ECO:0007669"/>
    <property type="project" value="TreeGrafter"/>
</dbReference>
<dbReference type="InterPro" id="IPR006166">
    <property type="entry name" value="ERCC4_domain"/>
</dbReference>
<dbReference type="HOGENOM" id="CLU_101253_0_0_2"/>
<dbReference type="GO" id="GO:0048257">
    <property type="term" value="F:3'-flap endonuclease activity"/>
    <property type="evidence" value="ECO:0007669"/>
    <property type="project" value="TreeGrafter"/>
</dbReference>
<dbReference type="Pfam" id="PF02732">
    <property type="entry name" value="ERCC4"/>
    <property type="match status" value="1"/>
</dbReference>
<evidence type="ECO:0000313" key="4">
    <source>
        <dbReference type="Proteomes" id="UP000001068"/>
    </source>
</evidence>
<dbReference type="Gene3D" id="1.10.150.20">
    <property type="entry name" value="5' to 3' exonuclease, C-terminal subdomain"/>
    <property type="match status" value="1"/>
</dbReference>
<dbReference type="Gene3D" id="3.40.50.10130">
    <property type="match status" value="1"/>
</dbReference>
<dbReference type="GO" id="GO:0000727">
    <property type="term" value="P:double-strand break repair via break-induced replication"/>
    <property type="evidence" value="ECO:0007669"/>
    <property type="project" value="TreeGrafter"/>
</dbReference>
<evidence type="ECO:0000259" key="2">
    <source>
        <dbReference type="SMART" id="SM00891"/>
    </source>
</evidence>
<dbReference type="GO" id="GO:0006308">
    <property type="term" value="P:DNA catabolic process"/>
    <property type="evidence" value="ECO:0007669"/>
    <property type="project" value="InterPro"/>
</dbReference>
<evidence type="ECO:0000256" key="1">
    <source>
        <dbReference type="ARBA" id="ARBA00022801"/>
    </source>
</evidence>
<keyword evidence="4" id="KW-1185">Reference proteome</keyword>
<dbReference type="OrthoDB" id="121419at2157"/>
<dbReference type="KEGG" id="dmu:Desmu_0390"/>
<dbReference type="AlphaFoldDB" id="E8R883"/>
<organism evidence="3 4">
    <name type="scientific">Desulfurococcus mucosus (strain ATCC 35584 / DSM 2162 / JCM 9187 / O7/1)</name>
    <dbReference type="NCBI Taxonomy" id="765177"/>
    <lineage>
        <taxon>Archaea</taxon>
        <taxon>Thermoproteota</taxon>
        <taxon>Thermoprotei</taxon>
        <taxon>Desulfurococcales</taxon>
        <taxon>Desulfurococcaceae</taxon>
        <taxon>Desulfurococcus</taxon>
    </lineage>
</organism>
<feature type="domain" description="ERCC4" evidence="2">
    <location>
        <begin position="10"/>
        <end position="101"/>
    </location>
</feature>
<dbReference type="PANTHER" id="PTHR13451">
    <property type="entry name" value="CLASS II CROSSOVER JUNCTION ENDONUCLEASE MUS81"/>
    <property type="match status" value="1"/>
</dbReference>
<dbReference type="Pfam" id="PF14520">
    <property type="entry name" value="HHH_5"/>
    <property type="match status" value="1"/>
</dbReference>
<dbReference type="InterPro" id="IPR010994">
    <property type="entry name" value="RuvA_2-like"/>
</dbReference>
<dbReference type="InterPro" id="IPR011335">
    <property type="entry name" value="Restrct_endonuc-II-like"/>
</dbReference>